<dbReference type="SMART" id="SM00267">
    <property type="entry name" value="GGDEF"/>
    <property type="match status" value="1"/>
</dbReference>
<dbReference type="SUPFAM" id="SSF141868">
    <property type="entry name" value="EAL domain-like"/>
    <property type="match status" value="1"/>
</dbReference>
<dbReference type="InterPro" id="IPR035919">
    <property type="entry name" value="EAL_sf"/>
</dbReference>
<evidence type="ECO:0000259" key="3">
    <source>
        <dbReference type="PROSITE" id="PS50887"/>
    </source>
</evidence>
<protein>
    <submittedName>
        <fullName evidence="4">Cyclic di-GMP phosphodiesterase PdeB</fullName>
        <ecNumber evidence="4">3.1.4.52</ecNumber>
    </submittedName>
</protein>
<dbReference type="EC" id="3.1.4.52" evidence="4"/>
<sequence>MTESQTRITGLRQNALIVVRGFIPCGCELVAASSGDDGAQLTLANLTSPGLIQHLNGSDHTPAELFLFDGNHPTRVSGGLQAAAGDSVRMTSDPHDAETIEYLRRLPQRIPDQLTPPSASLPSLRDTYQKHTRRLLGTLVADFIDHACEGIGNDLEQAAEVREITRLKDMRFIFNSRGEQIYRDFTLQFQAFNHQLNPSKDNDSQNGELRVVEQHVFEDWLELQMVASELASKHTNTLFVLSQLLNQLFSCDISDRSNPLSPLSLCTCLQFAIDRLGIARQHRGTLYLAFETVLDDLWPRAAESLNRDLRAAGLLALDLTSLPSNWSLRESNKAREAPTETPHPEASVVDSTPPAAPASAPGRSLLRLMSLQQDPGNLRDTWPRTNPQFTAELRPHRDDLRKVLGEPGPSMEEAIRNLASSNPDLEQALDDGTWDKVTLVDRLFAPLEHEQGLNRTLREQLEQLRLPVLEVLLDTSEFLDRDNHPARTIVNDLMRLCLAERSSSRNLEQTVTGIIDELIQTEERDEAFYRSIGTRLRGLVKRQEQSFQRNSERIAKTLEGKERLRQTRLGVQRRLNMILADKAVPTVLLDLLNAGWEQLIVLAVLREGAESQTATSFINIVEQIRLWLSGGETSKDLAFERELESDALIQLIDRELRTVGEVSPVRDVVARLTRELHQQVSTETVTLDAYPPGSCQLEEAEASTESVDTRWARRAQEIGVGDWVEIVLDNGEKRRMRLVWGGKDVFRFVFLSPQGLGEVSYQYSEFVSRLARGDAWLVKQGDIPFVDQSLFDIVQGVYSKLNFEATHDALTGCLHRHDFEKQLAQALSVMDGKPGSHTLMVFDIDEFSVINATYGTGVGDELLKRFASLLQDQASGHSGDHCIGRLGGNEFALLAQKMPVEEGLDFSERLRDAFRTESHTVDDTEFSATLSASVCPFEDTLRSAGELMNQANLALKSAKKKGGNSVERVRDQSQQVPTSGPQWVPEIDRSIRDGSLYLRAQRILPLTDGSNGDMYELLLGLQNSSGQEISPQSYIEAAEQFRRSSRVDLWVIDEAIDWMEGHPGAMESIHTFNINLSGASLSDDAFLFALETRMKQHNALTHQICFEVTETSAVANLHYAADFMTEMKRLGCRFALDDFGTGLSSYAYLQKLPVDYVKVDGIFVRDMASNLTNYALVRSITELCHFLDMKTIAEYVEDMETLELLKEIQVDFGQGFCIAKPRRMDSLGATAKA</sequence>
<evidence type="ECO:0000313" key="5">
    <source>
        <dbReference type="Proteomes" id="UP000193100"/>
    </source>
</evidence>
<dbReference type="PANTHER" id="PTHR33121:SF23">
    <property type="entry name" value="CYCLIC DI-GMP PHOSPHODIESTERASE PDEB"/>
    <property type="match status" value="1"/>
</dbReference>
<gene>
    <name evidence="4" type="primary">pdeB</name>
    <name evidence="4" type="ORF">MARSALSMR5_01207</name>
</gene>
<evidence type="ECO:0000259" key="2">
    <source>
        <dbReference type="PROSITE" id="PS50883"/>
    </source>
</evidence>
<reference evidence="4 5" key="1">
    <citation type="submission" date="2017-04" db="EMBL/GenBank/DDBJ databases">
        <title>Genome Sequence of Marinobacter salarius strain SMR5 Isolated from a culture of the Diatom Skeletonema marinoi.</title>
        <authorList>
            <person name="Topel M."/>
            <person name="Pinder M.I.M."/>
            <person name="Johansson O.N."/>
            <person name="Kourtchenko O."/>
            <person name="Godhe A."/>
            <person name="Clarke A.K."/>
        </authorList>
    </citation>
    <scope>NUCLEOTIDE SEQUENCE [LARGE SCALE GENOMIC DNA]</scope>
    <source>
        <strain evidence="4 5">SMR5</strain>
    </source>
</reference>
<dbReference type="InterPro" id="IPR043128">
    <property type="entry name" value="Rev_trsase/Diguanyl_cyclase"/>
</dbReference>
<dbReference type="Pfam" id="PF00990">
    <property type="entry name" value="GGDEF"/>
    <property type="match status" value="1"/>
</dbReference>
<keyword evidence="4" id="KW-0378">Hydrolase</keyword>
<dbReference type="Proteomes" id="UP000193100">
    <property type="component" value="Chromosome"/>
</dbReference>
<dbReference type="PROSITE" id="PS50883">
    <property type="entry name" value="EAL"/>
    <property type="match status" value="1"/>
</dbReference>
<dbReference type="PROSITE" id="PS50887">
    <property type="entry name" value="GGDEF"/>
    <property type="match status" value="1"/>
</dbReference>
<proteinExistence type="predicted"/>
<feature type="domain" description="EAL" evidence="2">
    <location>
        <begin position="980"/>
        <end position="1233"/>
    </location>
</feature>
<organism evidence="4 5">
    <name type="scientific">Marinobacter salarius</name>
    <dbReference type="NCBI Taxonomy" id="1420917"/>
    <lineage>
        <taxon>Bacteria</taxon>
        <taxon>Pseudomonadati</taxon>
        <taxon>Pseudomonadota</taxon>
        <taxon>Gammaproteobacteria</taxon>
        <taxon>Pseudomonadales</taxon>
        <taxon>Marinobacteraceae</taxon>
        <taxon>Marinobacter</taxon>
    </lineage>
</organism>
<dbReference type="CDD" id="cd01949">
    <property type="entry name" value="GGDEF"/>
    <property type="match status" value="1"/>
</dbReference>
<dbReference type="PANTHER" id="PTHR33121">
    <property type="entry name" value="CYCLIC DI-GMP PHOSPHODIESTERASE PDEF"/>
    <property type="match status" value="1"/>
</dbReference>
<dbReference type="InterPro" id="IPR012434">
    <property type="entry name" value="DUF1631"/>
</dbReference>
<dbReference type="RefSeq" id="WP_085679627.1">
    <property type="nucleotide sequence ID" value="NZ_CP020931.1"/>
</dbReference>
<feature type="compositionally biased region" description="Polar residues" evidence="1">
    <location>
        <begin position="972"/>
        <end position="981"/>
    </location>
</feature>
<name>A0A1W6K7K6_9GAMM</name>
<dbReference type="Gene3D" id="3.20.20.450">
    <property type="entry name" value="EAL domain"/>
    <property type="match status" value="1"/>
</dbReference>
<feature type="region of interest" description="Disordered" evidence="1">
    <location>
        <begin position="962"/>
        <end position="983"/>
    </location>
</feature>
<dbReference type="GeneID" id="77255177"/>
<dbReference type="STRING" id="1420917.AU15_12695"/>
<dbReference type="AlphaFoldDB" id="A0A1W6K7K6"/>
<dbReference type="SUPFAM" id="SSF55073">
    <property type="entry name" value="Nucleotide cyclase"/>
    <property type="match status" value="1"/>
</dbReference>
<dbReference type="SMART" id="SM00052">
    <property type="entry name" value="EAL"/>
    <property type="match status" value="1"/>
</dbReference>
<dbReference type="InterPro" id="IPR029787">
    <property type="entry name" value="Nucleotide_cyclase"/>
</dbReference>
<evidence type="ECO:0000313" key="4">
    <source>
        <dbReference type="EMBL" id="ARM83299.1"/>
    </source>
</evidence>
<dbReference type="CDD" id="cd01948">
    <property type="entry name" value="EAL"/>
    <property type="match status" value="1"/>
</dbReference>
<dbReference type="Pfam" id="PF00563">
    <property type="entry name" value="EAL"/>
    <property type="match status" value="1"/>
</dbReference>
<dbReference type="InterPro" id="IPR050706">
    <property type="entry name" value="Cyclic-di-GMP_PDE-like"/>
</dbReference>
<accession>A0A1W6K7K6</accession>
<feature type="domain" description="GGDEF" evidence="3">
    <location>
        <begin position="835"/>
        <end position="971"/>
    </location>
</feature>
<feature type="region of interest" description="Disordered" evidence="1">
    <location>
        <begin position="331"/>
        <end position="361"/>
    </location>
</feature>
<evidence type="ECO:0000256" key="1">
    <source>
        <dbReference type="SAM" id="MobiDB-lite"/>
    </source>
</evidence>
<dbReference type="NCBIfam" id="TIGR00254">
    <property type="entry name" value="GGDEF"/>
    <property type="match status" value="1"/>
</dbReference>
<dbReference type="EMBL" id="CP020931">
    <property type="protein sequence ID" value="ARM83299.1"/>
    <property type="molecule type" value="Genomic_DNA"/>
</dbReference>
<dbReference type="GO" id="GO:0071111">
    <property type="term" value="F:cyclic-guanylate-specific phosphodiesterase activity"/>
    <property type="evidence" value="ECO:0007669"/>
    <property type="project" value="UniProtKB-EC"/>
</dbReference>
<dbReference type="InterPro" id="IPR000160">
    <property type="entry name" value="GGDEF_dom"/>
</dbReference>
<dbReference type="InterPro" id="IPR001633">
    <property type="entry name" value="EAL_dom"/>
</dbReference>
<dbReference type="Pfam" id="PF07793">
    <property type="entry name" value="DUF1631"/>
    <property type="match status" value="1"/>
</dbReference>
<dbReference type="Gene3D" id="3.30.70.270">
    <property type="match status" value="1"/>
</dbReference>